<keyword evidence="3" id="KW-0997">Cell inner membrane</keyword>
<evidence type="ECO:0000259" key="10">
    <source>
        <dbReference type="PROSITE" id="PS51779"/>
    </source>
</evidence>
<dbReference type="Gene3D" id="3.10.20.310">
    <property type="entry name" value="membrane protein fhac"/>
    <property type="match status" value="1"/>
</dbReference>
<accession>A0A3B0ZS38</accession>
<keyword evidence="2" id="KW-1003">Cell membrane</keyword>
<dbReference type="InterPro" id="IPR026579">
    <property type="entry name" value="FtsQ"/>
</dbReference>
<dbReference type="InterPro" id="IPR034746">
    <property type="entry name" value="POTRA"/>
</dbReference>
<evidence type="ECO:0000313" key="11">
    <source>
        <dbReference type="EMBL" id="VAW84234.1"/>
    </source>
</evidence>
<keyword evidence="5 9" id="KW-0812">Transmembrane</keyword>
<dbReference type="EMBL" id="UOFP01000036">
    <property type="protein sequence ID" value="VAW84234.1"/>
    <property type="molecule type" value="Genomic_DNA"/>
</dbReference>
<evidence type="ECO:0000256" key="2">
    <source>
        <dbReference type="ARBA" id="ARBA00022475"/>
    </source>
</evidence>
<organism evidence="11">
    <name type="scientific">hydrothermal vent metagenome</name>
    <dbReference type="NCBI Taxonomy" id="652676"/>
    <lineage>
        <taxon>unclassified sequences</taxon>
        <taxon>metagenomes</taxon>
        <taxon>ecological metagenomes</taxon>
    </lineage>
</organism>
<evidence type="ECO:0000256" key="4">
    <source>
        <dbReference type="ARBA" id="ARBA00022618"/>
    </source>
</evidence>
<sequence length="249" mass="28373">MARAQQPSVSPWQQTIKRLLVRMGLKGCVLLLLAGTFYWFWLQTAVLLPVKQVSVTGVMQQVSSAELRDAVKPLLQDGLIRMDVQAIRDAVESLPWVSGVRVRRQWPDTLALEVEEQQLLARWGDDALVNLRGELFYPSRIEVNATLPRFDGVDGLSQTMAEKYQQYQSMLMTVDLSIAVVKVSERRAWVVGLANGIELVLGREPQSQRIQRFITVYRRDLAEKAERISRVDLRYSNGFSISWKENKVG</sequence>
<feature type="transmembrane region" description="Helical" evidence="9">
    <location>
        <begin position="20"/>
        <end position="41"/>
    </location>
</feature>
<protein>
    <submittedName>
        <fullName evidence="11">Cell division protein FtsQ</fullName>
    </submittedName>
</protein>
<dbReference type="GO" id="GO:0090529">
    <property type="term" value="P:cell septum assembly"/>
    <property type="evidence" value="ECO:0007669"/>
    <property type="project" value="InterPro"/>
</dbReference>
<evidence type="ECO:0000256" key="8">
    <source>
        <dbReference type="ARBA" id="ARBA00023306"/>
    </source>
</evidence>
<evidence type="ECO:0000256" key="9">
    <source>
        <dbReference type="SAM" id="Phobius"/>
    </source>
</evidence>
<dbReference type="Pfam" id="PF03799">
    <property type="entry name" value="FtsQ_DivIB_C"/>
    <property type="match status" value="1"/>
</dbReference>
<dbReference type="PANTHER" id="PTHR35851">
    <property type="entry name" value="CELL DIVISION PROTEIN FTSQ"/>
    <property type="match status" value="1"/>
</dbReference>
<dbReference type="Pfam" id="PF08478">
    <property type="entry name" value="POTRA_1"/>
    <property type="match status" value="1"/>
</dbReference>
<name>A0A3B0ZS38_9ZZZZ</name>
<evidence type="ECO:0000256" key="7">
    <source>
        <dbReference type="ARBA" id="ARBA00023136"/>
    </source>
</evidence>
<dbReference type="Gene3D" id="3.40.50.11690">
    <property type="entry name" value="Cell division protein FtsQ/DivIB"/>
    <property type="match status" value="1"/>
</dbReference>
<keyword evidence="8" id="KW-0131">Cell cycle</keyword>
<dbReference type="AlphaFoldDB" id="A0A3B0ZS38"/>
<dbReference type="InterPro" id="IPR013685">
    <property type="entry name" value="POTRA_FtsQ_type"/>
</dbReference>
<keyword evidence="7 9" id="KW-0472">Membrane</keyword>
<evidence type="ECO:0000256" key="3">
    <source>
        <dbReference type="ARBA" id="ARBA00022519"/>
    </source>
</evidence>
<proteinExistence type="inferred from homology"/>
<gene>
    <name evidence="11" type="ORF">MNBD_GAMMA18-2153</name>
</gene>
<dbReference type="InterPro" id="IPR005548">
    <property type="entry name" value="Cell_div_FtsQ/DivIB_C"/>
</dbReference>
<dbReference type="HAMAP" id="MF_00911">
    <property type="entry name" value="FtsQ_subfam"/>
    <property type="match status" value="1"/>
</dbReference>
<evidence type="ECO:0000256" key="6">
    <source>
        <dbReference type="ARBA" id="ARBA00022989"/>
    </source>
</evidence>
<feature type="domain" description="POTRA" evidence="10">
    <location>
        <begin position="48"/>
        <end position="117"/>
    </location>
</feature>
<dbReference type="PANTHER" id="PTHR35851:SF1">
    <property type="entry name" value="CELL DIVISION PROTEIN FTSQ"/>
    <property type="match status" value="1"/>
</dbReference>
<evidence type="ECO:0000256" key="5">
    <source>
        <dbReference type="ARBA" id="ARBA00022692"/>
    </source>
</evidence>
<dbReference type="GO" id="GO:0016020">
    <property type="term" value="C:membrane"/>
    <property type="evidence" value="ECO:0007669"/>
    <property type="project" value="UniProtKB-SubCell"/>
</dbReference>
<comment type="subcellular location">
    <subcellularLocation>
        <location evidence="1">Membrane</location>
    </subcellularLocation>
</comment>
<keyword evidence="6 9" id="KW-1133">Transmembrane helix</keyword>
<keyword evidence="4 11" id="KW-0132">Cell division</keyword>
<dbReference type="InterPro" id="IPR045335">
    <property type="entry name" value="FtsQ_C_sf"/>
</dbReference>
<reference evidence="11" key="1">
    <citation type="submission" date="2018-06" db="EMBL/GenBank/DDBJ databases">
        <authorList>
            <person name="Zhirakovskaya E."/>
        </authorList>
    </citation>
    <scope>NUCLEOTIDE SEQUENCE</scope>
</reference>
<dbReference type="PROSITE" id="PS51779">
    <property type="entry name" value="POTRA"/>
    <property type="match status" value="1"/>
</dbReference>
<evidence type="ECO:0000256" key="1">
    <source>
        <dbReference type="ARBA" id="ARBA00004370"/>
    </source>
</evidence>